<keyword evidence="5 8" id="KW-0812">Transmembrane</keyword>
<evidence type="ECO:0000313" key="10">
    <source>
        <dbReference type="Proteomes" id="UP000265581"/>
    </source>
</evidence>
<dbReference type="PANTHER" id="PTHR31686">
    <property type="match status" value="1"/>
</dbReference>
<dbReference type="AlphaFoldDB" id="A0A371P393"/>
<organism evidence="9 10">
    <name type="scientific">Aeromicrobium endophyticum</name>
    <dbReference type="NCBI Taxonomy" id="2292704"/>
    <lineage>
        <taxon>Bacteria</taxon>
        <taxon>Bacillati</taxon>
        <taxon>Actinomycetota</taxon>
        <taxon>Actinomycetes</taxon>
        <taxon>Propionibacteriales</taxon>
        <taxon>Nocardioidaceae</taxon>
        <taxon>Aeromicrobium</taxon>
    </lineage>
</organism>
<keyword evidence="7 8" id="KW-0472">Membrane</keyword>
<evidence type="ECO:0000256" key="6">
    <source>
        <dbReference type="ARBA" id="ARBA00022989"/>
    </source>
</evidence>
<dbReference type="RefSeq" id="WP_119704454.1">
    <property type="nucleotide sequence ID" value="NZ_JBHSOI010000002.1"/>
</dbReference>
<comment type="similarity">
    <text evidence="2">Belongs to the tellurite-resistance/dicarboxylate transporter (TDT) family.</text>
</comment>
<keyword evidence="6 8" id="KW-1133">Transmembrane helix</keyword>
<sequence>MTTRTTAPPTVTSAGPGVLEHVGPHWFTWVMGTGIVATATVTLPTGALPVDPAAARAVAAGVWLLAAALLLAVTVASLAQWLVHPLTARGHLDDPVTSHFYGAPAMALMTVGAGSLLVGTDLIGAGPALALDAVLWSSGSALGVWTLLTIPRRTWSGADRYDGPAFGGWLMPVVPPMVSATTGALLVPHLAPDHRDWMIGVCFALFVAAGVASAPLLAVVVGRTLRAHLGPATSVPTLFIVLGPVGQSVTAAHALGEQAGGPWRTVALAYGVPVLAAALVWLVVATVVTARTARAGLPFALTWWSFTFPLGTVVTGMSAVATATGSLVLAHVAGALLIALVTVWVVVAARTATGLATGTLLGGR</sequence>
<dbReference type="GO" id="GO:0005886">
    <property type="term" value="C:plasma membrane"/>
    <property type="evidence" value="ECO:0007669"/>
    <property type="project" value="UniProtKB-SubCell"/>
</dbReference>
<dbReference type="EMBL" id="QUBR01000002">
    <property type="protein sequence ID" value="REK69856.1"/>
    <property type="molecule type" value="Genomic_DNA"/>
</dbReference>
<evidence type="ECO:0000256" key="4">
    <source>
        <dbReference type="ARBA" id="ARBA00022475"/>
    </source>
</evidence>
<evidence type="ECO:0000256" key="8">
    <source>
        <dbReference type="SAM" id="Phobius"/>
    </source>
</evidence>
<dbReference type="Proteomes" id="UP000265581">
    <property type="component" value="Unassembled WGS sequence"/>
</dbReference>
<evidence type="ECO:0000256" key="2">
    <source>
        <dbReference type="ARBA" id="ARBA00008566"/>
    </source>
</evidence>
<comment type="caution">
    <text evidence="9">The sequence shown here is derived from an EMBL/GenBank/DDBJ whole genome shotgun (WGS) entry which is preliminary data.</text>
</comment>
<dbReference type="Gene3D" id="1.50.10.150">
    <property type="entry name" value="Voltage-dependent anion channel"/>
    <property type="match status" value="1"/>
</dbReference>
<evidence type="ECO:0000313" key="9">
    <source>
        <dbReference type="EMBL" id="REK69856.1"/>
    </source>
</evidence>
<feature type="transmembrane region" description="Helical" evidence="8">
    <location>
        <begin position="62"/>
        <end position="83"/>
    </location>
</feature>
<keyword evidence="4" id="KW-1003">Cell membrane</keyword>
<proteinExistence type="inferred from homology"/>
<evidence type="ECO:0000256" key="3">
    <source>
        <dbReference type="ARBA" id="ARBA00022448"/>
    </source>
</evidence>
<evidence type="ECO:0000256" key="1">
    <source>
        <dbReference type="ARBA" id="ARBA00004651"/>
    </source>
</evidence>
<feature type="transmembrane region" description="Helical" evidence="8">
    <location>
        <begin position="26"/>
        <end position="50"/>
    </location>
</feature>
<keyword evidence="10" id="KW-1185">Reference proteome</keyword>
<name>A0A371P393_9ACTN</name>
<feature type="transmembrane region" description="Helical" evidence="8">
    <location>
        <begin position="128"/>
        <end position="148"/>
    </location>
</feature>
<dbReference type="InterPro" id="IPR038665">
    <property type="entry name" value="Voltage-dep_anion_channel_sf"/>
</dbReference>
<feature type="transmembrane region" description="Helical" evidence="8">
    <location>
        <begin position="300"/>
        <end position="321"/>
    </location>
</feature>
<feature type="transmembrane region" description="Helical" evidence="8">
    <location>
        <begin position="197"/>
        <end position="221"/>
    </location>
</feature>
<comment type="subcellular location">
    <subcellularLocation>
        <location evidence="1">Cell membrane</location>
        <topology evidence="1">Multi-pass membrane protein</topology>
    </subcellularLocation>
</comment>
<protein>
    <submittedName>
        <fullName evidence="9">C4-dicarboxylate ABC transporter</fullName>
    </submittedName>
</protein>
<feature type="transmembrane region" description="Helical" evidence="8">
    <location>
        <begin position="169"/>
        <end position="191"/>
    </location>
</feature>
<gene>
    <name evidence="9" type="ORF">DX116_11735</name>
</gene>
<keyword evidence="3" id="KW-0813">Transport</keyword>
<dbReference type="OrthoDB" id="958273at2"/>
<dbReference type="PANTHER" id="PTHR31686:SF1">
    <property type="entry name" value="SULFITE EFFLUX PUMP SSU1"/>
    <property type="match status" value="1"/>
</dbReference>
<evidence type="ECO:0000256" key="5">
    <source>
        <dbReference type="ARBA" id="ARBA00022692"/>
    </source>
</evidence>
<feature type="transmembrane region" description="Helical" evidence="8">
    <location>
        <begin position="267"/>
        <end position="288"/>
    </location>
</feature>
<evidence type="ECO:0000256" key="7">
    <source>
        <dbReference type="ARBA" id="ARBA00023136"/>
    </source>
</evidence>
<dbReference type="Pfam" id="PF03595">
    <property type="entry name" value="SLAC1"/>
    <property type="match status" value="1"/>
</dbReference>
<dbReference type="GO" id="GO:0055085">
    <property type="term" value="P:transmembrane transport"/>
    <property type="evidence" value="ECO:0007669"/>
    <property type="project" value="InterPro"/>
</dbReference>
<reference evidence="9 10" key="1">
    <citation type="submission" date="2018-08" db="EMBL/GenBank/DDBJ databases">
        <title>Aeromicrobium sp. M2KJ-4, whole genome shotgun sequence.</title>
        <authorList>
            <person name="Tuo L."/>
        </authorList>
    </citation>
    <scope>NUCLEOTIDE SEQUENCE [LARGE SCALE GENOMIC DNA]</scope>
    <source>
        <strain evidence="9 10">M2KJ-4</strain>
    </source>
</reference>
<accession>A0A371P393</accession>
<feature type="transmembrane region" description="Helical" evidence="8">
    <location>
        <begin position="327"/>
        <end position="347"/>
    </location>
</feature>
<dbReference type="InterPro" id="IPR051629">
    <property type="entry name" value="Sulfite_efflux_TDT"/>
</dbReference>
<dbReference type="InterPro" id="IPR004695">
    <property type="entry name" value="SLAC1/Mae1/Ssu1/TehA"/>
</dbReference>